<accession>A0A9P5SEG6</accession>
<feature type="region of interest" description="Disordered" evidence="1">
    <location>
        <begin position="189"/>
        <end position="290"/>
    </location>
</feature>
<protein>
    <submittedName>
        <fullName evidence="3">Uncharacterized protein</fullName>
    </submittedName>
</protein>
<evidence type="ECO:0000256" key="2">
    <source>
        <dbReference type="SAM" id="Phobius"/>
    </source>
</evidence>
<evidence type="ECO:0000313" key="3">
    <source>
        <dbReference type="EMBL" id="KAF9323852.1"/>
    </source>
</evidence>
<keyword evidence="2" id="KW-1133">Transmembrane helix</keyword>
<dbReference type="AlphaFoldDB" id="A0A9P5SEG6"/>
<comment type="caution">
    <text evidence="3">The sequence shown here is derived from an EMBL/GenBank/DDBJ whole genome shotgun (WGS) entry which is preliminary data.</text>
</comment>
<evidence type="ECO:0000313" key="4">
    <source>
        <dbReference type="Proteomes" id="UP000696485"/>
    </source>
</evidence>
<keyword evidence="4" id="KW-1185">Reference proteome</keyword>
<gene>
    <name evidence="3" type="ORF">BG006_001104</name>
</gene>
<feature type="compositionally biased region" description="Basic and acidic residues" evidence="1">
    <location>
        <begin position="231"/>
        <end position="246"/>
    </location>
</feature>
<dbReference type="Proteomes" id="UP000696485">
    <property type="component" value="Unassembled WGS sequence"/>
</dbReference>
<reference evidence="3" key="1">
    <citation type="journal article" date="2020" name="Fungal Divers.">
        <title>Resolving the Mortierellaceae phylogeny through synthesis of multi-gene phylogenetics and phylogenomics.</title>
        <authorList>
            <person name="Vandepol N."/>
            <person name="Liber J."/>
            <person name="Desiro A."/>
            <person name="Na H."/>
            <person name="Kennedy M."/>
            <person name="Barry K."/>
            <person name="Grigoriev I.V."/>
            <person name="Miller A.N."/>
            <person name="O'Donnell K."/>
            <person name="Stajich J.E."/>
            <person name="Bonito G."/>
        </authorList>
    </citation>
    <scope>NUCLEOTIDE SEQUENCE</scope>
    <source>
        <strain evidence="3">NVP1</strain>
    </source>
</reference>
<keyword evidence="2" id="KW-0472">Membrane</keyword>
<feature type="transmembrane region" description="Helical" evidence="2">
    <location>
        <begin position="70"/>
        <end position="89"/>
    </location>
</feature>
<feature type="compositionally biased region" description="Acidic residues" evidence="1">
    <location>
        <begin position="212"/>
        <end position="222"/>
    </location>
</feature>
<proteinExistence type="predicted"/>
<dbReference type="EMBL" id="JAAAUY010001201">
    <property type="protein sequence ID" value="KAF9323852.1"/>
    <property type="molecule type" value="Genomic_DNA"/>
</dbReference>
<evidence type="ECO:0000256" key="1">
    <source>
        <dbReference type="SAM" id="MobiDB-lite"/>
    </source>
</evidence>
<feature type="compositionally biased region" description="Acidic residues" evidence="1">
    <location>
        <begin position="268"/>
        <end position="281"/>
    </location>
</feature>
<keyword evidence="2" id="KW-0812">Transmembrane</keyword>
<organism evidence="3 4">
    <name type="scientific">Podila minutissima</name>
    <dbReference type="NCBI Taxonomy" id="64525"/>
    <lineage>
        <taxon>Eukaryota</taxon>
        <taxon>Fungi</taxon>
        <taxon>Fungi incertae sedis</taxon>
        <taxon>Mucoromycota</taxon>
        <taxon>Mortierellomycotina</taxon>
        <taxon>Mortierellomycetes</taxon>
        <taxon>Mortierellales</taxon>
        <taxon>Mortierellaceae</taxon>
        <taxon>Podila</taxon>
    </lineage>
</organism>
<sequence length="290" mass="33215">MIRMTERSPHHQQPQHQQGHDADDEEDDDDVPLGRFRHAHSRFTVKSDGKMRYSVAINLPYTENVFDPQWIFMILIAVVFGLCLVPFAIQHILLMKDNRTTIESFEKHKYRTGTQGQVMQSRVLNVFDLGKKQNFIQVLGPVWYLWLIPVRNSVGNGWSFPASEFGKQMLERDILESVTVHNGNNLGHTHHDGHYHDSPSPAWPAQGMMGCEQEEDDDDDGMDLTLTGTYDSRRDSDGSDVEEGRGFFDPGTPRRFRKGGFAPMYQGSEDEAEEELYDSDEPATIHFSRL</sequence>
<feature type="region of interest" description="Disordered" evidence="1">
    <location>
        <begin position="1"/>
        <end position="33"/>
    </location>
</feature>
<feature type="compositionally biased region" description="Acidic residues" evidence="1">
    <location>
        <begin position="22"/>
        <end position="31"/>
    </location>
</feature>
<name>A0A9P5SEG6_9FUNG</name>